<dbReference type="Gene3D" id="2.160.20.10">
    <property type="entry name" value="Single-stranded right-handed beta-helix, Pectin lyase-like"/>
    <property type="match status" value="1"/>
</dbReference>
<dbReference type="InterPro" id="IPR006501">
    <property type="entry name" value="Pectinesterase_inhib_dom"/>
</dbReference>
<dbReference type="EC" id="3.1.1.11" evidence="7"/>
<evidence type="ECO:0000256" key="2">
    <source>
        <dbReference type="ARBA" id="ARBA00006027"/>
    </source>
</evidence>
<proteinExistence type="inferred from homology"/>
<dbReference type="InterPro" id="IPR000070">
    <property type="entry name" value="Pectinesterase_cat"/>
</dbReference>
<comment type="similarity">
    <text evidence="3">In the C-terminal section; belongs to the pectinesterase family.</text>
</comment>
<accession>A0A4Y7L7X2</accession>
<reference evidence="10 11" key="1">
    <citation type="journal article" date="2018" name="Science">
        <title>The opium poppy genome and morphinan production.</title>
        <authorList>
            <person name="Guo L."/>
            <person name="Winzer T."/>
            <person name="Yang X."/>
            <person name="Li Y."/>
            <person name="Ning Z."/>
            <person name="He Z."/>
            <person name="Teodor R."/>
            <person name="Lu Y."/>
            <person name="Bowser T.A."/>
            <person name="Graham I.A."/>
            <person name="Ye K."/>
        </authorList>
    </citation>
    <scope>NUCLEOTIDE SEQUENCE [LARGE SCALE GENOMIC DNA]</scope>
    <source>
        <strain evidence="11">cv. HN1</strain>
        <tissue evidence="10">Leaves</tissue>
    </source>
</reference>
<evidence type="ECO:0000256" key="6">
    <source>
        <dbReference type="PROSITE-ProRule" id="PRU10040"/>
    </source>
</evidence>
<feature type="active site" evidence="6">
    <location>
        <position position="438"/>
    </location>
</feature>
<dbReference type="PROSITE" id="PS00503">
    <property type="entry name" value="PECTINESTERASE_2"/>
    <property type="match status" value="1"/>
</dbReference>
<dbReference type="Gramene" id="RZC80471">
    <property type="protein sequence ID" value="RZC80471"/>
    <property type="gene ID" value="C5167_043049"/>
</dbReference>
<keyword evidence="7" id="KW-0964">Secreted</keyword>
<dbReference type="PROSITE" id="PS00800">
    <property type="entry name" value="PECTINESTERASE_1"/>
    <property type="match status" value="1"/>
</dbReference>
<dbReference type="FunFam" id="2.160.20.10:FF:000001">
    <property type="entry name" value="Pectinesterase"/>
    <property type="match status" value="1"/>
</dbReference>
<keyword evidence="8" id="KW-0812">Transmembrane</keyword>
<keyword evidence="8" id="KW-1133">Transmembrane helix</keyword>
<dbReference type="GO" id="GO:0030599">
    <property type="term" value="F:pectinesterase activity"/>
    <property type="evidence" value="ECO:0007669"/>
    <property type="project" value="UniProtKB-UniRule"/>
</dbReference>
<dbReference type="Proteomes" id="UP000316621">
    <property type="component" value="Chromosome 10"/>
</dbReference>
<dbReference type="SUPFAM" id="SSF101148">
    <property type="entry name" value="Plant invertase/pectin methylesterase inhibitor"/>
    <property type="match status" value="1"/>
</dbReference>
<dbReference type="AlphaFoldDB" id="A0A4Y7L7X2"/>
<evidence type="ECO:0000259" key="9">
    <source>
        <dbReference type="SMART" id="SM00856"/>
    </source>
</evidence>
<dbReference type="PANTHER" id="PTHR31707">
    <property type="entry name" value="PECTINESTERASE"/>
    <property type="match status" value="1"/>
</dbReference>
<evidence type="ECO:0000256" key="1">
    <source>
        <dbReference type="ARBA" id="ARBA00005184"/>
    </source>
</evidence>
<dbReference type="GO" id="GO:0042545">
    <property type="term" value="P:cell wall modification"/>
    <property type="evidence" value="ECO:0007669"/>
    <property type="project" value="UniProtKB-UniRule"/>
</dbReference>
<dbReference type="NCBIfam" id="TIGR01614">
    <property type="entry name" value="PME_inhib"/>
    <property type="match status" value="1"/>
</dbReference>
<keyword evidence="7" id="KW-0961">Cell wall biogenesis/degradation</keyword>
<keyword evidence="8" id="KW-0472">Membrane</keyword>
<evidence type="ECO:0000256" key="7">
    <source>
        <dbReference type="RuleBase" id="RU000589"/>
    </source>
</evidence>
<evidence type="ECO:0000256" key="3">
    <source>
        <dbReference type="ARBA" id="ARBA00007786"/>
    </source>
</evidence>
<evidence type="ECO:0000256" key="8">
    <source>
        <dbReference type="SAM" id="Phobius"/>
    </source>
</evidence>
<keyword evidence="7" id="KW-0134">Cell wall</keyword>
<dbReference type="InterPro" id="IPR033131">
    <property type="entry name" value="Pectinesterase_Asp_AS"/>
</dbReference>
<dbReference type="GO" id="GO:0004857">
    <property type="term" value="F:enzyme inhibitor activity"/>
    <property type="evidence" value="ECO:0007669"/>
    <property type="project" value="InterPro"/>
</dbReference>
<dbReference type="OMA" id="PEICYYS"/>
<keyword evidence="11" id="KW-1185">Reference proteome</keyword>
<comment type="pathway">
    <text evidence="1 7">Glycan metabolism; pectin degradation; 2-dehydro-3-deoxy-D-gluconate from pectin: step 1/5.</text>
</comment>
<comment type="similarity">
    <text evidence="2">In the N-terminal section; belongs to the PMEI family.</text>
</comment>
<evidence type="ECO:0000256" key="4">
    <source>
        <dbReference type="ARBA" id="ARBA00022801"/>
    </source>
</evidence>
<dbReference type="GO" id="GO:0045490">
    <property type="term" value="P:pectin catabolic process"/>
    <property type="evidence" value="ECO:0007669"/>
    <property type="project" value="UniProtKB-UniRule"/>
</dbReference>
<dbReference type="InterPro" id="IPR035513">
    <property type="entry name" value="Invertase/methylesterase_inhib"/>
</dbReference>
<keyword evidence="4 7" id="KW-0378">Hydrolase</keyword>
<gene>
    <name evidence="10" type="ORF">C5167_043049</name>
</gene>
<keyword evidence="5 7" id="KW-0063">Aspartyl esterase</keyword>
<dbReference type="UniPathway" id="UPA00545">
    <property type="reaction ID" value="UER00823"/>
</dbReference>
<dbReference type="InterPro" id="IPR012334">
    <property type="entry name" value="Pectin_lyas_fold"/>
</dbReference>
<protein>
    <recommendedName>
        <fullName evidence="7">Pectinesterase</fullName>
        <ecNumber evidence="7">3.1.1.11</ecNumber>
    </recommendedName>
</protein>
<dbReference type="InterPro" id="IPR011050">
    <property type="entry name" value="Pectin_lyase_fold/virulence"/>
</dbReference>
<evidence type="ECO:0000313" key="10">
    <source>
        <dbReference type="EMBL" id="RZC80471.1"/>
    </source>
</evidence>
<comment type="function">
    <text evidence="7">Acts in the modification of cell walls via demethylesterification of cell wall pectin.</text>
</comment>
<comment type="subcellular location">
    <subcellularLocation>
        <location evidence="7">Secreted</location>
        <location evidence="7">Cell wall</location>
    </subcellularLocation>
</comment>
<dbReference type="STRING" id="3469.A0A4Y7L7X2"/>
<evidence type="ECO:0000256" key="5">
    <source>
        <dbReference type="ARBA" id="ARBA00023085"/>
    </source>
</evidence>
<feature type="domain" description="Pectinesterase inhibitor" evidence="9">
    <location>
        <begin position="72"/>
        <end position="242"/>
    </location>
</feature>
<dbReference type="InterPro" id="IPR018040">
    <property type="entry name" value="Pectinesterase_Tyr_AS"/>
</dbReference>
<feature type="transmembrane region" description="Helical" evidence="8">
    <location>
        <begin position="50"/>
        <end position="71"/>
    </location>
</feature>
<dbReference type="EMBL" id="CM010724">
    <property type="protein sequence ID" value="RZC80471.1"/>
    <property type="molecule type" value="Genomic_DNA"/>
</dbReference>
<dbReference type="Pfam" id="PF04043">
    <property type="entry name" value="PMEI"/>
    <property type="match status" value="1"/>
</dbReference>
<name>A0A4Y7L7X2_PAPSO</name>
<dbReference type="SUPFAM" id="SSF51126">
    <property type="entry name" value="Pectin lyase-like"/>
    <property type="match status" value="1"/>
</dbReference>
<evidence type="ECO:0000313" key="11">
    <source>
        <dbReference type="Proteomes" id="UP000316621"/>
    </source>
</evidence>
<dbReference type="Pfam" id="PF01095">
    <property type="entry name" value="Pectinesterase"/>
    <property type="match status" value="1"/>
</dbReference>
<dbReference type="SMART" id="SM00856">
    <property type="entry name" value="PMEI"/>
    <property type="match status" value="1"/>
</dbReference>
<sequence>MHLKKKIRSKIKLQLIQGTKMATQTPYSKIDHQPLLDQNDDLATSTSIKILYVFLSFAAIISATLVAFNFFRNSNDISSSSFVVPLHVCDSGFHSKASCLAMLNESINGDELIGKSSVPSNSDFLQIFLNKSVPRISNTMEVVNGFNRFSNDLKEQALRNCIELMDSSIDRVNDSVESLRENTQSNHESLDDAHTWLSAVLTNHVTCLDGLNEVSELGLSVRLPVEMEMKDLIARARVSLAMIAEISASSSSYEDTTSWLASKTLQLPSWVTMRDRKLLETPSNAVTANVVVAKDGSGRFKSVQEAVTAAPNNTKTRYVIHVKKGVYKEKVEIGKKKINLMIVGDGMDATVITGSLNFIDGTSTYNSATVVVQGDGFIAQDICFQNTAGPEKHQAVAIRVGADQTVFSRCKFDAYQDTLYAHSLRQFYRDCSIMGTVDFIFGNAAMVVQNSKVIARKPMKNQNNMCTAQGRTDPNQNTGTSIQNCNVIASSDLEPVKGSFKTFLGRPWKAYSRTVYMESFLGDLINPAGWAEWNASNPFTKTLFYGEYANRGPGAGTANRVKWPGYHVIKNPAEAEKFTVAELIQGGVWLKSTGVAFTEGL</sequence>
<dbReference type="CDD" id="cd15799">
    <property type="entry name" value="PMEI-like_4"/>
    <property type="match status" value="1"/>
</dbReference>
<dbReference type="Gene3D" id="1.20.140.40">
    <property type="entry name" value="Invertase/pectin methylesterase inhibitor family protein"/>
    <property type="match status" value="1"/>
</dbReference>
<comment type="catalytic activity">
    <reaction evidence="7">
        <text>[(1-&gt;4)-alpha-D-galacturonosyl methyl ester](n) + n H2O = [(1-&gt;4)-alpha-D-galacturonosyl](n) + n methanol + n H(+)</text>
        <dbReference type="Rhea" id="RHEA:22380"/>
        <dbReference type="Rhea" id="RHEA-COMP:14570"/>
        <dbReference type="Rhea" id="RHEA-COMP:14573"/>
        <dbReference type="ChEBI" id="CHEBI:15377"/>
        <dbReference type="ChEBI" id="CHEBI:15378"/>
        <dbReference type="ChEBI" id="CHEBI:17790"/>
        <dbReference type="ChEBI" id="CHEBI:140522"/>
        <dbReference type="ChEBI" id="CHEBI:140523"/>
        <dbReference type="EC" id="3.1.1.11"/>
    </reaction>
</comment>
<organism evidence="10 11">
    <name type="scientific">Papaver somniferum</name>
    <name type="common">Opium poppy</name>
    <dbReference type="NCBI Taxonomy" id="3469"/>
    <lineage>
        <taxon>Eukaryota</taxon>
        <taxon>Viridiplantae</taxon>
        <taxon>Streptophyta</taxon>
        <taxon>Embryophyta</taxon>
        <taxon>Tracheophyta</taxon>
        <taxon>Spermatophyta</taxon>
        <taxon>Magnoliopsida</taxon>
        <taxon>Ranunculales</taxon>
        <taxon>Papaveraceae</taxon>
        <taxon>Papaveroideae</taxon>
        <taxon>Papaver</taxon>
    </lineage>
</organism>